<evidence type="ECO:0000313" key="6">
    <source>
        <dbReference type="Proteomes" id="UP000198870"/>
    </source>
</evidence>
<dbReference type="InterPro" id="IPR003833">
    <property type="entry name" value="CT_C_D"/>
</dbReference>
<dbReference type="InterPro" id="IPR029000">
    <property type="entry name" value="Cyclophilin-like_dom_sf"/>
</dbReference>
<dbReference type="InterPro" id="IPR010016">
    <property type="entry name" value="PxpB"/>
</dbReference>
<dbReference type="NCBIfam" id="TIGR00370">
    <property type="entry name" value="5-oxoprolinase subunit PxpB"/>
    <property type="match status" value="1"/>
</dbReference>
<name>A0A1G5H4P1_9BACT</name>
<organism evidence="5 6">
    <name type="scientific">Desulfoluna spongiiphila</name>
    <dbReference type="NCBI Taxonomy" id="419481"/>
    <lineage>
        <taxon>Bacteria</taxon>
        <taxon>Pseudomonadati</taxon>
        <taxon>Thermodesulfobacteriota</taxon>
        <taxon>Desulfobacteria</taxon>
        <taxon>Desulfobacterales</taxon>
        <taxon>Desulfolunaceae</taxon>
        <taxon>Desulfoluna</taxon>
    </lineage>
</organism>
<reference evidence="5 6" key="1">
    <citation type="submission" date="2016-10" db="EMBL/GenBank/DDBJ databases">
        <authorList>
            <person name="de Groot N.N."/>
        </authorList>
    </citation>
    <scope>NUCLEOTIDE SEQUENCE [LARGE SCALE GENOMIC DNA]</scope>
    <source>
        <strain evidence="5 6">AA1</strain>
    </source>
</reference>
<dbReference type="RefSeq" id="WP_092212070.1">
    <property type="nucleotide sequence ID" value="NZ_FMUX01000012.1"/>
</dbReference>
<keyword evidence="6" id="KW-1185">Reference proteome</keyword>
<dbReference type="STRING" id="419481.SAMN05216233_112140"/>
<feature type="domain" description="Carboxyltransferase" evidence="4">
    <location>
        <begin position="16"/>
        <end position="217"/>
    </location>
</feature>
<proteinExistence type="predicted"/>
<dbReference type="OrthoDB" id="9768696at2"/>
<dbReference type="AlphaFoldDB" id="A0A1G5H4P1"/>
<evidence type="ECO:0000256" key="3">
    <source>
        <dbReference type="ARBA" id="ARBA00022840"/>
    </source>
</evidence>
<dbReference type="Gene3D" id="2.40.100.10">
    <property type="entry name" value="Cyclophilin-like"/>
    <property type="match status" value="1"/>
</dbReference>
<dbReference type="PANTHER" id="PTHR34698">
    <property type="entry name" value="5-OXOPROLINASE SUBUNIT B"/>
    <property type="match status" value="1"/>
</dbReference>
<evidence type="ECO:0000313" key="5">
    <source>
        <dbReference type="EMBL" id="SCY58852.1"/>
    </source>
</evidence>
<evidence type="ECO:0000256" key="1">
    <source>
        <dbReference type="ARBA" id="ARBA00022741"/>
    </source>
</evidence>
<dbReference type="Gene3D" id="3.30.1360.40">
    <property type="match status" value="1"/>
</dbReference>
<sequence length="243" mass="26612">MSTYEELQPDGLLDEPIFRRVGDRGLLMELSATIDLQASQKIRALCGSLAICAPVGVVEVIPTYRSLIVVYDPLKTGTAPLERYLRALEKRLGNAEAPEPHVVDVPVCYGGAFGEDLDYVASYNGLSAEEVIRIHAEPLYPVYMLGFTPGFPYLGGLSEKIHTPRLATPRTKVPAGSVGIANNQTGIYPIESPGGWQLIGRCPIRLFDLNRRDPFYIKAGDLLRFVPVSCEEFAAMESGEVRA</sequence>
<keyword evidence="3" id="KW-0067">ATP-binding</keyword>
<dbReference type="GO" id="GO:0016787">
    <property type="term" value="F:hydrolase activity"/>
    <property type="evidence" value="ECO:0007669"/>
    <property type="project" value="UniProtKB-KW"/>
</dbReference>
<dbReference type="EMBL" id="FMUX01000012">
    <property type="protein sequence ID" value="SCY58852.1"/>
    <property type="molecule type" value="Genomic_DNA"/>
</dbReference>
<evidence type="ECO:0000259" key="4">
    <source>
        <dbReference type="SMART" id="SM00796"/>
    </source>
</evidence>
<dbReference type="Pfam" id="PF02682">
    <property type="entry name" value="CT_C_D"/>
    <property type="match status" value="1"/>
</dbReference>
<keyword evidence="2" id="KW-0378">Hydrolase</keyword>
<accession>A0A1G5H4P1</accession>
<dbReference type="Proteomes" id="UP000198870">
    <property type="component" value="Unassembled WGS sequence"/>
</dbReference>
<dbReference type="GO" id="GO:0005524">
    <property type="term" value="F:ATP binding"/>
    <property type="evidence" value="ECO:0007669"/>
    <property type="project" value="UniProtKB-KW"/>
</dbReference>
<dbReference type="PANTHER" id="PTHR34698:SF2">
    <property type="entry name" value="5-OXOPROLINASE SUBUNIT B"/>
    <property type="match status" value="1"/>
</dbReference>
<dbReference type="SMART" id="SM00796">
    <property type="entry name" value="AHS1"/>
    <property type="match status" value="1"/>
</dbReference>
<protein>
    <submittedName>
        <fullName evidence="5">Sensor histidine kinase inhibitor, KipI family</fullName>
    </submittedName>
</protein>
<dbReference type="SUPFAM" id="SSF50891">
    <property type="entry name" value="Cyclophilin-like"/>
    <property type="match status" value="1"/>
</dbReference>
<evidence type="ECO:0000256" key="2">
    <source>
        <dbReference type="ARBA" id="ARBA00022801"/>
    </source>
</evidence>
<gene>
    <name evidence="5" type="ORF">SAMN05216233_112140</name>
</gene>
<keyword evidence="1" id="KW-0547">Nucleotide-binding</keyword>
<dbReference type="SUPFAM" id="SSF160467">
    <property type="entry name" value="PH0987 N-terminal domain-like"/>
    <property type="match status" value="1"/>
</dbReference>